<dbReference type="OrthoDB" id="7173113at2759"/>
<dbReference type="EMBL" id="LR824013">
    <property type="protein sequence ID" value="CAH0579403.1"/>
    <property type="molecule type" value="Genomic_DNA"/>
</dbReference>
<dbReference type="AlphaFoldDB" id="A0A9P0BH54"/>
<evidence type="ECO:0000313" key="2">
    <source>
        <dbReference type="EMBL" id="CAH0579403.1"/>
    </source>
</evidence>
<sequence length="215" mass="24692">MPRQKTFKTVCVDSFLFFALFALAGHLTINFWERYTIQSELSTMKNSLRNLKNTITNIGHAYDNLHTELTDLIDVVDSPPPKVVIPSQNYRKLKDSDKDNKRCKTKSYFNRKPIRDIQVQAVLTKRNDKERPGVGTLTDADIVASKIRTVPQKDKSTGPMSKNTATNTKNSVMSTGITSDLSNSETMQYYRQCNHSLCNHLKRHKDHEHTRPIMY</sequence>
<dbReference type="Proteomes" id="UP001154114">
    <property type="component" value="Chromosome 10"/>
</dbReference>
<proteinExistence type="predicted"/>
<feature type="compositionally biased region" description="Polar residues" evidence="1">
    <location>
        <begin position="158"/>
        <end position="175"/>
    </location>
</feature>
<feature type="region of interest" description="Disordered" evidence="1">
    <location>
        <begin position="151"/>
        <end position="175"/>
    </location>
</feature>
<evidence type="ECO:0000313" key="3">
    <source>
        <dbReference type="Proteomes" id="UP001154114"/>
    </source>
</evidence>
<organism evidence="2 3">
    <name type="scientific">Chrysodeixis includens</name>
    <name type="common">Soybean looper</name>
    <name type="synonym">Pseudoplusia includens</name>
    <dbReference type="NCBI Taxonomy" id="689277"/>
    <lineage>
        <taxon>Eukaryota</taxon>
        <taxon>Metazoa</taxon>
        <taxon>Ecdysozoa</taxon>
        <taxon>Arthropoda</taxon>
        <taxon>Hexapoda</taxon>
        <taxon>Insecta</taxon>
        <taxon>Pterygota</taxon>
        <taxon>Neoptera</taxon>
        <taxon>Endopterygota</taxon>
        <taxon>Lepidoptera</taxon>
        <taxon>Glossata</taxon>
        <taxon>Ditrysia</taxon>
        <taxon>Noctuoidea</taxon>
        <taxon>Noctuidae</taxon>
        <taxon>Plusiinae</taxon>
        <taxon>Chrysodeixis</taxon>
    </lineage>
</organism>
<accession>A0A9P0BH54</accession>
<keyword evidence="3" id="KW-1185">Reference proteome</keyword>
<reference evidence="2" key="1">
    <citation type="submission" date="2021-12" db="EMBL/GenBank/DDBJ databases">
        <authorList>
            <person name="King R."/>
        </authorList>
    </citation>
    <scope>NUCLEOTIDE SEQUENCE</scope>
</reference>
<evidence type="ECO:0000256" key="1">
    <source>
        <dbReference type="SAM" id="MobiDB-lite"/>
    </source>
</evidence>
<gene>
    <name evidence="2" type="ORF">CINC_LOCUS1166</name>
</gene>
<name>A0A9P0BH54_CHRIL</name>
<protein>
    <submittedName>
        <fullName evidence="2">Uncharacterized protein</fullName>
    </submittedName>
</protein>